<sequence length="198" mass="21089">MAELVGLIASITGIAAVGAKLSVQIFDLASQVGSARQDVIAMGQDISVFAAVLGHIATTLETPSAVRFSDDAIKIASWITSLAEAIFSELEDVINGIAPQAAAQNTQDDQNKSMGVSKRIKWLFKRQRAVQLRASLDSMKLTLQLMLTTVGVSVKMQSQRNSVASAAATAIQLDEREAAVAESLLIAHQLSVDRLRTI</sequence>
<evidence type="ECO:0000313" key="1">
    <source>
        <dbReference type="EMBL" id="KAK4444826.1"/>
    </source>
</evidence>
<dbReference type="GO" id="GO:0006355">
    <property type="term" value="P:regulation of DNA-templated transcription"/>
    <property type="evidence" value="ECO:0007669"/>
    <property type="project" value="InterPro"/>
</dbReference>
<proteinExistence type="predicted"/>
<dbReference type="InterPro" id="IPR039327">
    <property type="entry name" value="CON7-like"/>
</dbReference>
<evidence type="ECO:0008006" key="3">
    <source>
        <dbReference type="Google" id="ProtNLM"/>
    </source>
</evidence>
<keyword evidence="2" id="KW-1185">Reference proteome</keyword>
<name>A0AAV9GB59_9PEZI</name>
<dbReference type="AlphaFoldDB" id="A0AAV9GB59"/>
<accession>A0AAV9GB59</accession>
<reference evidence="1" key="1">
    <citation type="journal article" date="2023" name="Mol. Phylogenet. Evol.">
        <title>Genome-scale phylogeny and comparative genomics of the fungal order Sordariales.</title>
        <authorList>
            <person name="Hensen N."/>
            <person name="Bonometti L."/>
            <person name="Westerberg I."/>
            <person name="Brannstrom I.O."/>
            <person name="Guillou S."/>
            <person name="Cros-Aarteil S."/>
            <person name="Calhoun S."/>
            <person name="Haridas S."/>
            <person name="Kuo A."/>
            <person name="Mondo S."/>
            <person name="Pangilinan J."/>
            <person name="Riley R."/>
            <person name="LaButti K."/>
            <person name="Andreopoulos B."/>
            <person name="Lipzen A."/>
            <person name="Chen C."/>
            <person name="Yan M."/>
            <person name="Daum C."/>
            <person name="Ng V."/>
            <person name="Clum A."/>
            <person name="Steindorff A."/>
            <person name="Ohm R.A."/>
            <person name="Martin F."/>
            <person name="Silar P."/>
            <person name="Natvig D.O."/>
            <person name="Lalanne C."/>
            <person name="Gautier V."/>
            <person name="Ament-Velasquez S.L."/>
            <person name="Kruys A."/>
            <person name="Hutchinson M.I."/>
            <person name="Powell A.J."/>
            <person name="Barry K."/>
            <person name="Miller A.N."/>
            <person name="Grigoriev I.V."/>
            <person name="Debuchy R."/>
            <person name="Gladieux P."/>
            <person name="Hiltunen Thoren M."/>
            <person name="Johannesson H."/>
        </authorList>
    </citation>
    <scope>NUCLEOTIDE SEQUENCE</scope>
    <source>
        <strain evidence="1">PSN243</strain>
    </source>
</reference>
<reference evidence="1" key="2">
    <citation type="submission" date="2023-05" db="EMBL/GenBank/DDBJ databases">
        <authorList>
            <consortium name="Lawrence Berkeley National Laboratory"/>
            <person name="Steindorff A."/>
            <person name="Hensen N."/>
            <person name="Bonometti L."/>
            <person name="Westerberg I."/>
            <person name="Brannstrom I.O."/>
            <person name="Guillou S."/>
            <person name="Cros-Aarteil S."/>
            <person name="Calhoun S."/>
            <person name="Haridas S."/>
            <person name="Kuo A."/>
            <person name="Mondo S."/>
            <person name="Pangilinan J."/>
            <person name="Riley R."/>
            <person name="Labutti K."/>
            <person name="Andreopoulos B."/>
            <person name="Lipzen A."/>
            <person name="Chen C."/>
            <person name="Yanf M."/>
            <person name="Daum C."/>
            <person name="Ng V."/>
            <person name="Clum A."/>
            <person name="Ohm R."/>
            <person name="Martin F."/>
            <person name="Silar P."/>
            <person name="Natvig D."/>
            <person name="Lalanne C."/>
            <person name="Gautier V."/>
            <person name="Ament-Velasquez S.L."/>
            <person name="Kruys A."/>
            <person name="Hutchinson M.I."/>
            <person name="Powell A.J."/>
            <person name="Barry K."/>
            <person name="Miller A.N."/>
            <person name="Grigoriev I.V."/>
            <person name="Debuchy R."/>
            <person name="Gladieux P."/>
            <person name="Thoren M.H."/>
            <person name="Johannesson H."/>
        </authorList>
    </citation>
    <scope>NUCLEOTIDE SEQUENCE</scope>
    <source>
        <strain evidence="1">PSN243</strain>
    </source>
</reference>
<dbReference type="EMBL" id="MU865972">
    <property type="protein sequence ID" value="KAK4444826.1"/>
    <property type="molecule type" value="Genomic_DNA"/>
</dbReference>
<organism evidence="1 2">
    <name type="scientific">Podospora aff. communis PSN243</name>
    <dbReference type="NCBI Taxonomy" id="3040156"/>
    <lineage>
        <taxon>Eukaryota</taxon>
        <taxon>Fungi</taxon>
        <taxon>Dikarya</taxon>
        <taxon>Ascomycota</taxon>
        <taxon>Pezizomycotina</taxon>
        <taxon>Sordariomycetes</taxon>
        <taxon>Sordariomycetidae</taxon>
        <taxon>Sordariales</taxon>
        <taxon>Podosporaceae</taxon>
        <taxon>Podospora</taxon>
    </lineage>
</organism>
<comment type="caution">
    <text evidence="1">The sequence shown here is derived from an EMBL/GenBank/DDBJ whole genome shotgun (WGS) entry which is preliminary data.</text>
</comment>
<dbReference type="PANTHER" id="PTHR36167">
    <property type="entry name" value="C2H2 FINGER DOMAIN TRANSCRIPTION FACTOR (EUROFUNG)-RELATED"/>
    <property type="match status" value="1"/>
</dbReference>
<protein>
    <recommendedName>
        <fullName evidence="3">Fungal N-terminal domain-containing protein</fullName>
    </recommendedName>
</protein>
<gene>
    <name evidence="1" type="ORF">QBC34DRAFT_178807</name>
</gene>
<dbReference type="PANTHER" id="PTHR36167:SF3">
    <property type="entry name" value="C2H2 FINGER DOMAIN TRANSCRIPTION FACTOR (EUROFUNG)-RELATED"/>
    <property type="match status" value="1"/>
</dbReference>
<evidence type="ECO:0000313" key="2">
    <source>
        <dbReference type="Proteomes" id="UP001321760"/>
    </source>
</evidence>
<dbReference type="Proteomes" id="UP001321760">
    <property type="component" value="Unassembled WGS sequence"/>
</dbReference>